<dbReference type="SUPFAM" id="SSF51182">
    <property type="entry name" value="RmlC-like cupins"/>
    <property type="match status" value="1"/>
</dbReference>
<dbReference type="Gene3D" id="2.60.120.10">
    <property type="entry name" value="Jelly Rolls"/>
    <property type="match status" value="1"/>
</dbReference>
<proteinExistence type="predicted"/>
<gene>
    <name evidence="1" type="ORF">L3556_01215</name>
</gene>
<name>A0ABT6EVZ6_9SYNE</name>
<dbReference type="RefSeq" id="WP_277865478.1">
    <property type="nucleotide sequence ID" value="NZ_JAKKUT010000001.1"/>
</dbReference>
<keyword evidence="2" id="KW-1185">Reference proteome</keyword>
<comment type="caution">
    <text evidence="1">The sequence shown here is derived from an EMBL/GenBank/DDBJ whole genome shotgun (WGS) entry which is preliminary data.</text>
</comment>
<dbReference type="Pfam" id="PF00908">
    <property type="entry name" value="dTDP_sugar_isom"/>
    <property type="match status" value="1"/>
</dbReference>
<reference evidence="1" key="2">
    <citation type="submission" date="2022-01" db="EMBL/GenBank/DDBJ databases">
        <authorList>
            <person name="Zivanovic Y."/>
            <person name="Moreira D."/>
            <person name="Lopez-Garcia P."/>
        </authorList>
    </citation>
    <scope>NUCLEOTIDE SEQUENCE</scope>
    <source>
        <strain evidence="1">G9</strain>
    </source>
</reference>
<dbReference type="EMBL" id="JAKKUT010000001">
    <property type="protein sequence ID" value="MDG2989557.1"/>
    <property type="molecule type" value="Genomic_DNA"/>
</dbReference>
<reference evidence="1" key="1">
    <citation type="journal article" date="2022" name="Genome Biol. Evol.">
        <title>A New Gene Family Diagnostic for Intracellular Biomineralization of Amorphous Ca Carbonates by Cyanobacteria.</title>
        <authorList>
            <person name="Benzerara K."/>
            <person name="Duprat E."/>
            <person name="Bitard-Feildel T."/>
            <person name="Caumes G."/>
            <person name="Cassier-Chauvat C."/>
            <person name="Chauvat F."/>
            <person name="Dezi M."/>
            <person name="Diop S.I."/>
            <person name="Gaschignard G."/>
            <person name="Gorgen S."/>
            <person name="Gugger M."/>
            <person name="Lopez-Garcia P."/>
            <person name="Millet M."/>
            <person name="Skouri-Panet F."/>
            <person name="Moreira D."/>
            <person name="Callebaut I."/>
        </authorList>
    </citation>
    <scope>NUCLEOTIDE SEQUENCE</scope>
    <source>
        <strain evidence="1">G9</strain>
    </source>
</reference>
<protein>
    <submittedName>
        <fullName evidence="1">dTDP-4-dehydrorhamnose 3,5-epimerase family protein</fullName>
    </submittedName>
</protein>
<dbReference type="PANTHER" id="PTHR21047">
    <property type="entry name" value="DTDP-6-DEOXY-D-GLUCOSE-3,5 EPIMERASE"/>
    <property type="match status" value="1"/>
</dbReference>
<evidence type="ECO:0000313" key="1">
    <source>
        <dbReference type="EMBL" id="MDG2989557.1"/>
    </source>
</evidence>
<organism evidence="1 2">
    <name type="scientific">Candidatus Synechococcus calcipolaris G9</name>
    <dbReference type="NCBI Taxonomy" id="1497997"/>
    <lineage>
        <taxon>Bacteria</taxon>
        <taxon>Bacillati</taxon>
        <taxon>Cyanobacteriota</taxon>
        <taxon>Cyanophyceae</taxon>
        <taxon>Synechococcales</taxon>
        <taxon>Synechococcaceae</taxon>
        <taxon>Synechococcus</taxon>
    </lineage>
</organism>
<dbReference type="InterPro" id="IPR000888">
    <property type="entry name" value="RmlC-like"/>
</dbReference>
<dbReference type="PANTHER" id="PTHR21047:SF2">
    <property type="entry name" value="THYMIDINE DIPHOSPHO-4-KETO-RHAMNOSE 3,5-EPIMERASE"/>
    <property type="match status" value="1"/>
</dbReference>
<dbReference type="Proteomes" id="UP001154265">
    <property type="component" value="Unassembled WGS sequence"/>
</dbReference>
<accession>A0ABT6EVZ6</accession>
<dbReference type="InterPro" id="IPR014710">
    <property type="entry name" value="RmlC-like_jellyroll"/>
</dbReference>
<sequence>MSLTLKETPITGMVLVQGQPFRDRRGFFYRAFCDQQLASVLGGRIIRQINISQTMEIGAIRGLHFQTPPATEMKLVRCLRGRVWDVVVDLREGSKTFLEWHGVELEPNASIMVVIPEGCAHGFQVLETGSELLYLHTAPYTPTAEGGLRYNDPRLGISWPLVPTDLSQRDQTHPLLADEFSGISL</sequence>
<dbReference type="CDD" id="cd00438">
    <property type="entry name" value="cupin_RmlC"/>
    <property type="match status" value="1"/>
</dbReference>
<evidence type="ECO:0000313" key="2">
    <source>
        <dbReference type="Proteomes" id="UP001154265"/>
    </source>
</evidence>
<dbReference type="InterPro" id="IPR011051">
    <property type="entry name" value="RmlC_Cupin_sf"/>
</dbReference>